<feature type="non-terminal residue" evidence="1">
    <location>
        <position position="1"/>
    </location>
</feature>
<dbReference type="EMBL" id="PIUK01000174">
    <property type="protein sequence ID" value="MBY6277404.1"/>
    <property type="molecule type" value="Genomic_DNA"/>
</dbReference>
<protein>
    <submittedName>
        <fullName evidence="1">Leucine dehydrogenase</fullName>
    </submittedName>
</protein>
<dbReference type="GO" id="GO:0016639">
    <property type="term" value="F:oxidoreductase activity, acting on the CH-NH2 group of donors, NAD or NADP as acceptor"/>
    <property type="evidence" value="ECO:0007669"/>
    <property type="project" value="InterPro"/>
</dbReference>
<dbReference type="Gene3D" id="3.40.50.720">
    <property type="entry name" value="NAD(P)-binding Rossmann-like Domain"/>
    <property type="match status" value="1"/>
</dbReference>
<reference evidence="1" key="1">
    <citation type="submission" date="2017-11" db="EMBL/GenBank/DDBJ databases">
        <title>Three new genomes from thermophilic consortium.</title>
        <authorList>
            <person name="Quaggio R."/>
            <person name="Amgarten D."/>
            <person name="Setubal J.C."/>
        </authorList>
    </citation>
    <scope>NUCLEOTIDE SEQUENCE</scope>
    <source>
        <strain evidence="1">ZCTH01-B2</strain>
    </source>
</reference>
<dbReference type="InterPro" id="IPR036291">
    <property type="entry name" value="NAD(P)-bd_dom_sf"/>
</dbReference>
<dbReference type="SUPFAM" id="SSF51735">
    <property type="entry name" value="NAD(P)-binding Rossmann-fold domains"/>
    <property type="match status" value="1"/>
</dbReference>
<dbReference type="PANTHER" id="PTHR42722">
    <property type="entry name" value="LEUCINE DEHYDROGENASE"/>
    <property type="match status" value="1"/>
</dbReference>
<comment type="caution">
    <text evidence="1">The sequence shown here is derived from an EMBL/GenBank/DDBJ whole genome shotgun (WGS) entry which is preliminary data.</text>
</comment>
<organism evidence="1 2">
    <name type="scientific">Symbiobacterium thermophilum</name>
    <dbReference type="NCBI Taxonomy" id="2734"/>
    <lineage>
        <taxon>Bacteria</taxon>
        <taxon>Bacillati</taxon>
        <taxon>Bacillota</taxon>
        <taxon>Clostridia</taxon>
        <taxon>Eubacteriales</taxon>
        <taxon>Symbiobacteriaceae</taxon>
        <taxon>Symbiobacterium</taxon>
    </lineage>
</organism>
<dbReference type="AlphaFoldDB" id="A0A953IDK8"/>
<evidence type="ECO:0000313" key="1">
    <source>
        <dbReference type="EMBL" id="MBY6277404.1"/>
    </source>
</evidence>
<accession>A0A953IDK8</accession>
<name>A0A953IDK8_SYMTR</name>
<sequence length="86" mass="9970">LRERGILYAPDFVINGGGVINVAEEYHPQGYSRERALKRVATIYDKLLRVFQIAEERKISTAEAADVMAEERMHRIHQLNRIYLAE</sequence>
<proteinExistence type="predicted"/>
<evidence type="ECO:0000313" key="2">
    <source>
        <dbReference type="Proteomes" id="UP000732377"/>
    </source>
</evidence>
<dbReference type="InterPro" id="IPR016211">
    <property type="entry name" value="Glu/Phe/Leu/Val/Trp_DH_bac/arc"/>
</dbReference>
<gene>
    <name evidence="1" type="ORF">CWE10_14550</name>
</gene>
<dbReference type="Gene3D" id="3.40.50.10860">
    <property type="entry name" value="Leucine Dehydrogenase, chain A, domain 1"/>
    <property type="match status" value="1"/>
</dbReference>
<dbReference type="Proteomes" id="UP000732377">
    <property type="component" value="Unassembled WGS sequence"/>
</dbReference>
<dbReference type="PANTHER" id="PTHR42722:SF1">
    <property type="entry name" value="VALINE DEHYDROGENASE"/>
    <property type="match status" value="1"/>
</dbReference>